<dbReference type="InterPro" id="IPR035906">
    <property type="entry name" value="MetI-like_sf"/>
</dbReference>
<feature type="transmembrane region" description="Helical" evidence="7">
    <location>
        <begin position="82"/>
        <end position="103"/>
    </location>
</feature>
<dbReference type="RefSeq" id="WP_167058919.1">
    <property type="nucleotide sequence ID" value="NZ_JAAOZR010000019.1"/>
</dbReference>
<evidence type="ECO:0000313" key="10">
    <source>
        <dbReference type="Proteomes" id="UP001519344"/>
    </source>
</evidence>
<dbReference type="PANTHER" id="PTHR43227:SF11">
    <property type="entry name" value="BLL4140 PROTEIN"/>
    <property type="match status" value="1"/>
</dbReference>
<feature type="transmembrane region" description="Helical" evidence="7">
    <location>
        <begin position="165"/>
        <end position="189"/>
    </location>
</feature>
<dbReference type="SUPFAM" id="SSF161098">
    <property type="entry name" value="MetI-like"/>
    <property type="match status" value="1"/>
</dbReference>
<dbReference type="Gene3D" id="1.10.3720.10">
    <property type="entry name" value="MetI-like"/>
    <property type="match status" value="1"/>
</dbReference>
<evidence type="ECO:0000256" key="5">
    <source>
        <dbReference type="ARBA" id="ARBA00022989"/>
    </source>
</evidence>
<evidence type="ECO:0000256" key="4">
    <source>
        <dbReference type="ARBA" id="ARBA00022692"/>
    </source>
</evidence>
<keyword evidence="4 7" id="KW-0812">Transmembrane</keyword>
<sequence>MQSAWKSLLRNRAFLLMVLPGTIWLLVMKYLPIYGNLIAFQQFRFDSKGLFHGIWHAKWVGFDNFKFLFQTNDAFIITRNTVLYNLVFIVLGLVFPVTIAVIVNGLRNKRMSKFYQTGIMLPHFLSWVVVSYFAFTFLSMDKGIINNILISLGLQSKMWYNEQAYWPFILTFAQVWKTIGYSSVIYIAAIAGIDRTYYEAAVIDGANKWQQIINVTIPHLKPLMIVLTILAVGHIFSSDFGLFYQVPRESGVLFPVTNVIDTYVYRSMKEMGMFSMSAAAGLYQSVVGCILVLAANYVVRRISKEDALF</sequence>
<evidence type="ECO:0000256" key="7">
    <source>
        <dbReference type="RuleBase" id="RU363032"/>
    </source>
</evidence>
<evidence type="ECO:0000313" key="9">
    <source>
        <dbReference type="EMBL" id="MBP1963307.1"/>
    </source>
</evidence>
<keyword evidence="10" id="KW-1185">Reference proteome</keyword>
<gene>
    <name evidence="9" type="ORF">J2Z65_002523</name>
</gene>
<keyword evidence="6 7" id="KW-0472">Membrane</keyword>
<evidence type="ECO:0000256" key="6">
    <source>
        <dbReference type="ARBA" id="ARBA00023136"/>
    </source>
</evidence>
<dbReference type="PROSITE" id="PS50928">
    <property type="entry name" value="ABC_TM1"/>
    <property type="match status" value="1"/>
</dbReference>
<feature type="transmembrane region" description="Helical" evidence="7">
    <location>
        <begin position="124"/>
        <end position="145"/>
    </location>
</feature>
<reference evidence="9 10" key="1">
    <citation type="submission" date="2021-03" db="EMBL/GenBank/DDBJ databases">
        <title>Genomic Encyclopedia of Type Strains, Phase IV (KMG-IV): sequencing the most valuable type-strain genomes for metagenomic binning, comparative biology and taxonomic classification.</title>
        <authorList>
            <person name="Goeker M."/>
        </authorList>
    </citation>
    <scope>NUCLEOTIDE SEQUENCE [LARGE SCALE GENOMIC DNA]</scope>
    <source>
        <strain evidence="9 10">DSM 24950</strain>
    </source>
</reference>
<evidence type="ECO:0000259" key="8">
    <source>
        <dbReference type="PROSITE" id="PS50928"/>
    </source>
</evidence>
<proteinExistence type="inferred from homology"/>
<dbReference type="InterPro" id="IPR000515">
    <property type="entry name" value="MetI-like"/>
</dbReference>
<feature type="domain" description="ABC transmembrane type-1" evidence="8">
    <location>
        <begin position="78"/>
        <end position="295"/>
    </location>
</feature>
<organism evidence="9 10">
    <name type="scientific">Paenibacillus aceris</name>
    <dbReference type="NCBI Taxonomy" id="869555"/>
    <lineage>
        <taxon>Bacteria</taxon>
        <taxon>Bacillati</taxon>
        <taxon>Bacillota</taxon>
        <taxon>Bacilli</taxon>
        <taxon>Bacillales</taxon>
        <taxon>Paenibacillaceae</taxon>
        <taxon>Paenibacillus</taxon>
    </lineage>
</organism>
<evidence type="ECO:0000256" key="3">
    <source>
        <dbReference type="ARBA" id="ARBA00022475"/>
    </source>
</evidence>
<dbReference type="PANTHER" id="PTHR43227">
    <property type="entry name" value="BLL4140 PROTEIN"/>
    <property type="match status" value="1"/>
</dbReference>
<comment type="subcellular location">
    <subcellularLocation>
        <location evidence="1 7">Cell membrane</location>
        <topology evidence="1 7">Multi-pass membrane protein</topology>
    </subcellularLocation>
</comment>
<comment type="caution">
    <text evidence="9">The sequence shown here is derived from an EMBL/GenBank/DDBJ whole genome shotgun (WGS) entry which is preliminary data.</text>
</comment>
<keyword evidence="5 7" id="KW-1133">Transmembrane helix</keyword>
<dbReference type="InterPro" id="IPR050809">
    <property type="entry name" value="UgpAE/MalFG_permease"/>
</dbReference>
<accession>A0ABS4HXB8</accession>
<comment type="similarity">
    <text evidence="7">Belongs to the binding-protein-dependent transport system permease family.</text>
</comment>
<keyword evidence="2 7" id="KW-0813">Transport</keyword>
<dbReference type="Proteomes" id="UP001519344">
    <property type="component" value="Unassembled WGS sequence"/>
</dbReference>
<protein>
    <submittedName>
        <fullName evidence="9">Aldouronate transport system permease protein</fullName>
    </submittedName>
</protein>
<dbReference type="EMBL" id="JAGGKV010000005">
    <property type="protein sequence ID" value="MBP1963307.1"/>
    <property type="molecule type" value="Genomic_DNA"/>
</dbReference>
<feature type="transmembrane region" description="Helical" evidence="7">
    <location>
        <begin position="273"/>
        <end position="299"/>
    </location>
</feature>
<dbReference type="Pfam" id="PF00528">
    <property type="entry name" value="BPD_transp_1"/>
    <property type="match status" value="1"/>
</dbReference>
<evidence type="ECO:0000256" key="2">
    <source>
        <dbReference type="ARBA" id="ARBA00022448"/>
    </source>
</evidence>
<evidence type="ECO:0000256" key="1">
    <source>
        <dbReference type="ARBA" id="ARBA00004651"/>
    </source>
</evidence>
<feature type="transmembrane region" description="Helical" evidence="7">
    <location>
        <begin position="12"/>
        <end position="31"/>
    </location>
</feature>
<dbReference type="CDD" id="cd06261">
    <property type="entry name" value="TM_PBP2"/>
    <property type="match status" value="1"/>
</dbReference>
<keyword evidence="3" id="KW-1003">Cell membrane</keyword>
<name>A0ABS4HXB8_9BACL</name>